<reference evidence="6" key="2">
    <citation type="submission" date="2020-09" db="EMBL/GenBank/DDBJ databases">
        <authorList>
            <person name="Sun Q."/>
            <person name="Kim S."/>
        </authorList>
    </citation>
    <scope>NUCLEOTIDE SEQUENCE</scope>
    <source>
        <strain evidence="6">KCTC 32296</strain>
    </source>
</reference>
<evidence type="ECO:0000259" key="5">
    <source>
        <dbReference type="PROSITE" id="PS51296"/>
    </source>
</evidence>
<evidence type="ECO:0000256" key="4">
    <source>
        <dbReference type="ARBA" id="ARBA00023014"/>
    </source>
</evidence>
<evidence type="ECO:0000313" key="6">
    <source>
        <dbReference type="EMBL" id="GGZ24043.1"/>
    </source>
</evidence>
<keyword evidence="4" id="KW-0411">Iron-sulfur</keyword>
<protein>
    <submittedName>
        <fullName evidence="6">(2Fe-2S) ferredoxin</fullName>
    </submittedName>
</protein>
<feature type="domain" description="Rieske" evidence="5">
    <location>
        <begin position="12"/>
        <end position="117"/>
    </location>
</feature>
<keyword evidence="2" id="KW-0479">Metal-binding</keyword>
<dbReference type="Proteomes" id="UP000662572">
    <property type="component" value="Unassembled WGS sequence"/>
</dbReference>
<keyword evidence="7" id="KW-1185">Reference proteome</keyword>
<dbReference type="InterPro" id="IPR017941">
    <property type="entry name" value="Rieske_2Fe-2S"/>
</dbReference>
<name>A0A918UP44_9CAUL</name>
<dbReference type="PANTHER" id="PTHR40261:SF1">
    <property type="entry name" value="RIESKE DOMAIN-CONTAINING PROTEIN"/>
    <property type="match status" value="1"/>
</dbReference>
<keyword evidence="1" id="KW-0001">2Fe-2S</keyword>
<dbReference type="GO" id="GO:0046872">
    <property type="term" value="F:metal ion binding"/>
    <property type="evidence" value="ECO:0007669"/>
    <property type="project" value="UniProtKB-KW"/>
</dbReference>
<dbReference type="AlphaFoldDB" id="A0A918UP44"/>
<evidence type="ECO:0000256" key="3">
    <source>
        <dbReference type="ARBA" id="ARBA00023004"/>
    </source>
</evidence>
<dbReference type="Pfam" id="PF00355">
    <property type="entry name" value="Rieske"/>
    <property type="match status" value="1"/>
</dbReference>
<comment type="caution">
    <text evidence="6">The sequence shown here is derived from an EMBL/GenBank/DDBJ whole genome shotgun (WGS) entry which is preliminary data.</text>
</comment>
<gene>
    <name evidence="6" type="ORF">GCM10011273_06450</name>
</gene>
<evidence type="ECO:0000256" key="2">
    <source>
        <dbReference type="ARBA" id="ARBA00022723"/>
    </source>
</evidence>
<dbReference type="RefSeq" id="WP_189484914.1">
    <property type="nucleotide sequence ID" value="NZ_BMZB01000001.1"/>
</dbReference>
<organism evidence="6 7">
    <name type="scientific">Asticcacaulis endophyticus</name>
    <dbReference type="NCBI Taxonomy" id="1395890"/>
    <lineage>
        <taxon>Bacteria</taxon>
        <taxon>Pseudomonadati</taxon>
        <taxon>Pseudomonadota</taxon>
        <taxon>Alphaproteobacteria</taxon>
        <taxon>Caulobacterales</taxon>
        <taxon>Caulobacteraceae</taxon>
        <taxon>Asticcacaulis</taxon>
    </lineage>
</organism>
<sequence>MTERLTETRAGIALGPLTQIPDGTARNYVLKIGDAYFHGFIVRQGKDVFGYVDACPHAGLPLAQELDQYLTSTGDLIMCSWHAALFKINDGACVGGPCAGAKLKPWNVIVQGGALYTA</sequence>
<dbReference type="PANTHER" id="PTHR40261">
    <property type="match status" value="1"/>
</dbReference>
<dbReference type="GO" id="GO:0051537">
    <property type="term" value="F:2 iron, 2 sulfur cluster binding"/>
    <property type="evidence" value="ECO:0007669"/>
    <property type="project" value="UniProtKB-KW"/>
</dbReference>
<reference evidence="6" key="1">
    <citation type="journal article" date="2014" name="Int. J. Syst. Evol. Microbiol.">
        <title>Complete genome sequence of Corynebacterium casei LMG S-19264T (=DSM 44701T), isolated from a smear-ripened cheese.</title>
        <authorList>
            <consortium name="US DOE Joint Genome Institute (JGI-PGF)"/>
            <person name="Walter F."/>
            <person name="Albersmeier A."/>
            <person name="Kalinowski J."/>
            <person name="Ruckert C."/>
        </authorList>
    </citation>
    <scope>NUCLEOTIDE SEQUENCE</scope>
    <source>
        <strain evidence="6">KCTC 32296</strain>
    </source>
</reference>
<dbReference type="PROSITE" id="PS51296">
    <property type="entry name" value="RIESKE"/>
    <property type="match status" value="1"/>
</dbReference>
<evidence type="ECO:0000313" key="7">
    <source>
        <dbReference type="Proteomes" id="UP000662572"/>
    </source>
</evidence>
<keyword evidence="3" id="KW-0408">Iron</keyword>
<proteinExistence type="predicted"/>
<dbReference type="Gene3D" id="2.102.10.10">
    <property type="entry name" value="Rieske [2Fe-2S] iron-sulphur domain"/>
    <property type="match status" value="1"/>
</dbReference>
<accession>A0A918UP44</accession>
<dbReference type="EMBL" id="BMZB01000001">
    <property type="protein sequence ID" value="GGZ24043.1"/>
    <property type="molecule type" value="Genomic_DNA"/>
</dbReference>
<dbReference type="CDD" id="cd03467">
    <property type="entry name" value="Rieske"/>
    <property type="match status" value="1"/>
</dbReference>
<dbReference type="InterPro" id="IPR036922">
    <property type="entry name" value="Rieske_2Fe-2S_sf"/>
</dbReference>
<evidence type="ECO:0000256" key="1">
    <source>
        <dbReference type="ARBA" id="ARBA00022714"/>
    </source>
</evidence>
<dbReference type="SUPFAM" id="SSF50022">
    <property type="entry name" value="ISP domain"/>
    <property type="match status" value="1"/>
</dbReference>